<dbReference type="KEGG" id="sals:SLNWT_3207"/>
<dbReference type="EMBL" id="CP010519">
    <property type="protein sequence ID" value="AJE83583.1"/>
    <property type="molecule type" value="Genomic_DNA"/>
</dbReference>
<reference evidence="1 2" key="1">
    <citation type="submission" date="2015-01" db="EMBL/GenBank/DDBJ databases">
        <title>Enhanced salinomycin production by adjusting the supply of polyketide extender units in Streptomyce albus DSM 41398.</title>
        <authorList>
            <person name="Lu C."/>
        </authorList>
    </citation>
    <scope>NUCLEOTIDE SEQUENCE [LARGE SCALE GENOMIC DNA]</scope>
    <source>
        <strain evidence="2">ATCC 21838 / DSM 41398 / FERM P-419 / JCM 4703 / NBRC 107858</strain>
    </source>
</reference>
<proteinExistence type="predicted"/>
<dbReference type="Proteomes" id="UP000031523">
    <property type="component" value="Chromosome"/>
</dbReference>
<dbReference type="AlphaFoldDB" id="A0A0B5EMA9"/>
<accession>A0A0B5EMA9</accession>
<protein>
    <submittedName>
        <fullName evidence="1">Uncharacterized protein</fullName>
    </submittedName>
</protein>
<sequence>MTTRRLLPGLIALVLPASGRHRTALSAATVTVRPADAETLCLPGLRESLRHEEVPLVRPYVRALKEIP</sequence>
<gene>
    <name evidence="1" type="ORF">SLNWT_3207</name>
</gene>
<evidence type="ECO:0000313" key="1">
    <source>
        <dbReference type="EMBL" id="AJE83583.1"/>
    </source>
</evidence>
<evidence type="ECO:0000313" key="2">
    <source>
        <dbReference type="Proteomes" id="UP000031523"/>
    </source>
</evidence>
<keyword evidence="2" id="KW-1185">Reference proteome</keyword>
<organism evidence="1 2">
    <name type="scientific">Streptomyces albus (strain ATCC 21838 / DSM 41398 / FERM P-419 / JCM 4703 / NBRC 107858)</name>
    <dbReference type="NCBI Taxonomy" id="1081613"/>
    <lineage>
        <taxon>Bacteria</taxon>
        <taxon>Bacillati</taxon>
        <taxon>Actinomycetota</taxon>
        <taxon>Actinomycetes</taxon>
        <taxon>Kitasatosporales</taxon>
        <taxon>Streptomycetaceae</taxon>
        <taxon>Streptomyces</taxon>
    </lineage>
</organism>
<name>A0A0B5EMA9_STRA4</name>